<protein>
    <submittedName>
        <fullName evidence="9">Sugar transferase involved in lipopolysaccharide synthesis</fullName>
    </submittedName>
</protein>
<dbReference type="Proteomes" id="UP000007058">
    <property type="component" value="Chromosome"/>
</dbReference>
<dbReference type="AlphaFoldDB" id="Q2W7C5"/>
<keyword evidence="6" id="KW-0472">Membrane</keyword>
<keyword evidence="10" id="KW-1185">Reference proteome</keyword>
<sequence length="486" mass="53596">MCHYDVYCCLQCCEQGWLTGSMRLVMRESELRASGADRVGMAGRAVVPLLIAADVLTLELFVLLGMWLREAVSVWFPISLAPVTFHGIHLAVLVIPLGCLVWGLYPGYGLSPVDRLRRRTLVVLVGFGLMDVYDHLGQNGQWSRGVLVVAMALAVVGLPITHAWARRTLLRLGLWGEKVVLLGDPERCRMTAAALSARPDLGWIPAGIGNWPLDGEGHWNDAEMAILLPLRGELSLAEAADSLPFRRMVVIPDLGGRSLGVSSLETGLGLGLGMRNNLLYPVNRMLKRSLDLVAVLLALPLALPVIAAFALAVKVISPGPAFYGQQREGLGGRPFRLWKIRSMTPDAETRLDEVLGQDARTQGEWKSRMKLEDDPRIIPGIGRFMRRFSIDELPQLLNVLLGHMSLVGPRPLPAYHLAEISPALVALRQQVRPGITGWAQISGRSHSTVLQQVEYDAYYIRNWSFWIDSYVLARTVEVVLSARGAF</sequence>
<comment type="subcellular location">
    <subcellularLocation>
        <location evidence="1">Membrane</location>
        <topology evidence="1">Multi-pass membrane protein</topology>
    </subcellularLocation>
</comment>
<dbReference type="PANTHER" id="PTHR30576:SF10">
    <property type="entry name" value="SLL5057 PROTEIN"/>
    <property type="match status" value="1"/>
</dbReference>
<feature type="domain" description="Bacterial sugar transferase" evidence="8">
    <location>
        <begin position="287"/>
        <end position="480"/>
    </location>
</feature>
<name>Q2W7C5_PARM1</name>
<keyword evidence="4" id="KW-0812">Transmembrane</keyword>
<dbReference type="GO" id="GO:0000271">
    <property type="term" value="P:polysaccharide biosynthetic process"/>
    <property type="evidence" value="ECO:0007669"/>
    <property type="project" value="UniProtKB-KW"/>
</dbReference>
<evidence type="ECO:0000256" key="6">
    <source>
        <dbReference type="ARBA" id="ARBA00023136"/>
    </source>
</evidence>
<dbReference type="HOGENOM" id="CLU_024920_3_5_5"/>
<keyword evidence="7" id="KW-0270">Exopolysaccharide synthesis</keyword>
<dbReference type="GO" id="GO:0016020">
    <property type="term" value="C:membrane"/>
    <property type="evidence" value="ECO:0007669"/>
    <property type="project" value="UniProtKB-SubCell"/>
</dbReference>
<keyword evidence="3 9" id="KW-0808">Transferase</keyword>
<dbReference type="Pfam" id="PF02397">
    <property type="entry name" value="Bac_transf"/>
    <property type="match status" value="1"/>
</dbReference>
<organism evidence="9 10">
    <name type="scientific">Paramagnetospirillum magneticum (strain ATCC 700264 / AMB-1)</name>
    <name type="common">Magnetospirillum magneticum</name>
    <dbReference type="NCBI Taxonomy" id="342108"/>
    <lineage>
        <taxon>Bacteria</taxon>
        <taxon>Pseudomonadati</taxon>
        <taxon>Pseudomonadota</taxon>
        <taxon>Alphaproteobacteria</taxon>
        <taxon>Rhodospirillales</taxon>
        <taxon>Magnetospirillaceae</taxon>
        <taxon>Paramagnetospirillum</taxon>
    </lineage>
</organism>
<evidence type="ECO:0000256" key="5">
    <source>
        <dbReference type="ARBA" id="ARBA00022989"/>
    </source>
</evidence>
<proteinExistence type="inferred from homology"/>
<keyword evidence="5" id="KW-1133">Transmembrane helix</keyword>
<dbReference type="KEGG" id="mag:amb1446"/>
<evidence type="ECO:0000313" key="10">
    <source>
        <dbReference type="Proteomes" id="UP000007058"/>
    </source>
</evidence>
<evidence type="ECO:0000259" key="8">
    <source>
        <dbReference type="Pfam" id="PF02397"/>
    </source>
</evidence>
<evidence type="ECO:0000256" key="7">
    <source>
        <dbReference type="ARBA" id="ARBA00023169"/>
    </source>
</evidence>
<gene>
    <name evidence="9" type="ordered locus">amb1446</name>
</gene>
<evidence type="ECO:0000256" key="1">
    <source>
        <dbReference type="ARBA" id="ARBA00004141"/>
    </source>
</evidence>
<accession>Q2W7C5</accession>
<dbReference type="InterPro" id="IPR017475">
    <property type="entry name" value="EPS_sugar_tfrase"/>
</dbReference>
<reference evidence="9 10" key="1">
    <citation type="journal article" date="2005" name="DNA Res.">
        <title>Complete genome sequence of the facultative anaerobic magnetotactic bacterium Magnetospirillum sp. strain AMB-1.</title>
        <authorList>
            <person name="Matsunaga T."/>
            <person name="Okamura Y."/>
            <person name="Fukuda Y."/>
            <person name="Wahyudi A.T."/>
            <person name="Murase Y."/>
            <person name="Takeyama H."/>
        </authorList>
    </citation>
    <scope>NUCLEOTIDE SEQUENCE [LARGE SCALE GENOMIC DNA]</scope>
    <source>
        <strain evidence="10">ATCC 700264 / AMB-1</strain>
    </source>
</reference>
<evidence type="ECO:0000256" key="3">
    <source>
        <dbReference type="ARBA" id="ARBA00022679"/>
    </source>
</evidence>
<dbReference type="STRING" id="342108.amb1446"/>
<evidence type="ECO:0000256" key="4">
    <source>
        <dbReference type="ARBA" id="ARBA00022692"/>
    </source>
</evidence>
<dbReference type="GO" id="GO:0016780">
    <property type="term" value="F:phosphotransferase activity, for other substituted phosphate groups"/>
    <property type="evidence" value="ECO:0007669"/>
    <property type="project" value="TreeGrafter"/>
</dbReference>
<dbReference type="InterPro" id="IPR003362">
    <property type="entry name" value="Bact_transf"/>
</dbReference>
<dbReference type="EMBL" id="AP007255">
    <property type="protein sequence ID" value="BAE50250.1"/>
    <property type="molecule type" value="Genomic_DNA"/>
</dbReference>
<evidence type="ECO:0000313" key="9">
    <source>
        <dbReference type="EMBL" id="BAE50250.1"/>
    </source>
</evidence>
<dbReference type="NCBIfam" id="TIGR03025">
    <property type="entry name" value="EPS_sugtrans"/>
    <property type="match status" value="1"/>
</dbReference>
<evidence type="ECO:0000256" key="2">
    <source>
        <dbReference type="ARBA" id="ARBA00006464"/>
    </source>
</evidence>
<dbReference type="PANTHER" id="PTHR30576">
    <property type="entry name" value="COLANIC BIOSYNTHESIS UDP-GLUCOSE LIPID CARRIER TRANSFERASE"/>
    <property type="match status" value="1"/>
</dbReference>
<comment type="similarity">
    <text evidence="2">Belongs to the bacterial sugar transferase family.</text>
</comment>